<evidence type="ECO:0000313" key="2">
    <source>
        <dbReference type="Proteomes" id="UP000295636"/>
    </source>
</evidence>
<name>A0A4R5KP22_9BACL</name>
<organism evidence="1 2">
    <name type="scientific">Paenibacillus piri</name>
    <dbReference type="NCBI Taxonomy" id="2547395"/>
    <lineage>
        <taxon>Bacteria</taxon>
        <taxon>Bacillati</taxon>
        <taxon>Bacillota</taxon>
        <taxon>Bacilli</taxon>
        <taxon>Bacillales</taxon>
        <taxon>Paenibacillaceae</taxon>
        <taxon>Paenibacillus</taxon>
    </lineage>
</organism>
<dbReference type="OrthoDB" id="2966456at2"/>
<reference evidence="1 2" key="1">
    <citation type="submission" date="2019-03" db="EMBL/GenBank/DDBJ databases">
        <title>This is whole genome sequence of Paenibacillus sp MS74 strain.</title>
        <authorList>
            <person name="Trinh H.N."/>
        </authorList>
    </citation>
    <scope>NUCLEOTIDE SEQUENCE [LARGE SCALE GENOMIC DNA]</scope>
    <source>
        <strain evidence="1 2">MS74</strain>
    </source>
</reference>
<protein>
    <submittedName>
        <fullName evidence="1">Uncharacterized protein</fullName>
    </submittedName>
</protein>
<gene>
    <name evidence="1" type="ORF">E1757_16620</name>
</gene>
<dbReference type="AlphaFoldDB" id="A0A4R5KP22"/>
<accession>A0A4R5KP22</accession>
<sequence>MATAHKFGLLMDMPDHKLPGFYAQVIKALAAKAPLFDRDKELLIFSSADERLAAHPIMEQYRIPYELMALLLLPDSVKPRPVYTDYGFVSRSGNSYVYADEVYLFTLHAGQAGAEPAQAAEQLEEHLLASFVQGEEAVYVTDSPSDELARRIARAYRCEAVDFLIAD</sequence>
<keyword evidence="2" id="KW-1185">Reference proteome</keyword>
<evidence type="ECO:0000313" key="1">
    <source>
        <dbReference type="EMBL" id="TDF96705.1"/>
    </source>
</evidence>
<dbReference type="EMBL" id="SMRT01000007">
    <property type="protein sequence ID" value="TDF96705.1"/>
    <property type="molecule type" value="Genomic_DNA"/>
</dbReference>
<proteinExistence type="predicted"/>
<comment type="caution">
    <text evidence="1">The sequence shown here is derived from an EMBL/GenBank/DDBJ whole genome shotgun (WGS) entry which is preliminary data.</text>
</comment>
<dbReference type="Proteomes" id="UP000295636">
    <property type="component" value="Unassembled WGS sequence"/>
</dbReference>
<dbReference type="RefSeq" id="WP_133230068.1">
    <property type="nucleotide sequence ID" value="NZ_SMRT01000007.1"/>
</dbReference>